<evidence type="ECO:0000256" key="3">
    <source>
        <dbReference type="ARBA" id="ARBA00012897"/>
    </source>
</evidence>
<dbReference type="SUPFAM" id="SSF52283">
    <property type="entry name" value="Formate/glycerate dehydrogenase catalytic domain-like"/>
    <property type="match status" value="1"/>
</dbReference>
<dbReference type="Gene3D" id="3.40.50.720">
    <property type="entry name" value="NAD(P)-binding Rossmann-like Domain"/>
    <property type="match status" value="2"/>
</dbReference>
<dbReference type="RefSeq" id="WP_179941376.1">
    <property type="nucleotide sequence ID" value="NZ_JACBYF010000009.1"/>
</dbReference>
<evidence type="ECO:0000256" key="4">
    <source>
        <dbReference type="ARBA" id="ARBA00023002"/>
    </source>
</evidence>
<organism evidence="9 10">
    <name type="scientific">Gemelliphila palaticanis</name>
    <dbReference type="NCBI Taxonomy" id="81950"/>
    <lineage>
        <taxon>Bacteria</taxon>
        <taxon>Bacillati</taxon>
        <taxon>Bacillota</taxon>
        <taxon>Bacilli</taxon>
        <taxon>Bacillales</taxon>
        <taxon>Gemellaceae</taxon>
        <taxon>Gemelliphila</taxon>
    </lineage>
</organism>
<feature type="domain" description="Alanine dehydrogenase/pyridine nucleotide transhydrogenase N-terminal" evidence="8">
    <location>
        <begin position="4"/>
        <end position="136"/>
    </location>
</feature>
<dbReference type="Pfam" id="PF05222">
    <property type="entry name" value="AlaDh_PNT_N"/>
    <property type="match status" value="1"/>
</dbReference>
<comment type="similarity">
    <text evidence="2 6">Belongs to the AlaDH/PNT family.</text>
</comment>
<evidence type="ECO:0000313" key="10">
    <source>
        <dbReference type="Proteomes" id="UP000531840"/>
    </source>
</evidence>
<reference evidence="9 10" key="1">
    <citation type="submission" date="2020-07" db="EMBL/GenBank/DDBJ databases">
        <title>MOT database genomes.</title>
        <authorList>
            <person name="Joseph S."/>
            <person name="Aduse-Opoku J."/>
            <person name="Hashim A."/>
            <person name="Wade W."/>
            <person name="Curtis M."/>
        </authorList>
    </citation>
    <scope>NUCLEOTIDE SEQUENCE [LARGE SCALE GENOMIC DNA]</scope>
    <source>
        <strain evidence="9 10">CIP 106318</strain>
    </source>
</reference>
<dbReference type="SMART" id="SM01002">
    <property type="entry name" value="AlaDh_PNT_C"/>
    <property type="match status" value="1"/>
</dbReference>
<feature type="domain" description="Alanine dehydrogenase/pyridine nucleotide transhydrogenase NAD(H)-binding" evidence="7">
    <location>
        <begin position="148"/>
        <end position="298"/>
    </location>
</feature>
<protein>
    <recommendedName>
        <fullName evidence="3 6">Alanine dehydrogenase</fullName>
        <ecNumber evidence="3 6">1.4.1.1</ecNumber>
    </recommendedName>
</protein>
<gene>
    <name evidence="9" type="primary">ald</name>
    <name evidence="9" type="ORF">HZY85_05165</name>
</gene>
<proteinExistence type="inferred from homology"/>
<dbReference type="InterPro" id="IPR007886">
    <property type="entry name" value="AlaDH/PNT_N"/>
</dbReference>
<dbReference type="SUPFAM" id="SSF51735">
    <property type="entry name" value="NAD(P)-binding Rossmann-fold domains"/>
    <property type="match status" value="1"/>
</dbReference>
<dbReference type="NCBIfam" id="TIGR00518">
    <property type="entry name" value="alaDH"/>
    <property type="match status" value="1"/>
</dbReference>
<dbReference type="CDD" id="cd05305">
    <property type="entry name" value="L-AlaDH"/>
    <property type="match status" value="1"/>
</dbReference>
<evidence type="ECO:0000259" key="8">
    <source>
        <dbReference type="SMART" id="SM01003"/>
    </source>
</evidence>
<keyword evidence="10" id="KW-1185">Reference proteome</keyword>
<sequence length="371" mass="39853">MIIGVPKEIKNNESRVSATPGIVQELVLDGHTVYVEKDAGVGSGILDKEYEEVGAIILDTAEEVWGKADIIYKVKEPMKSEYKYFREGLIIYTYLHLAAEPELTEAMVDSKVIGIAFETVRVGRGLPLLRPMSEVAGRMAVQEGVRFLTKPNGGKGILVQGVPGVDVGNVVVVGAGVAGTAAARTAIGLGAKVTMIDVNLDRLTELSHIFGRDIETLYSNKLNIAKSVKNADLVVSTVLIPGAKAPKLITKDMVKEMEEGSVIVDVAIDQGGSTEYTENRPTTHSEPIFVEEGILHYSVANIPGAVAKTSSYALCNATSRYIRSIAKHGVKEALKIHPELVPGVNVANGRVTFEAVARDLGYDYVPLNEVI</sequence>
<dbReference type="InterPro" id="IPR008141">
    <property type="entry name" value="Ala_DH"/>
</dbReference>
<dbReference type="PIRSF" id="PIRSF000183">
    <property type="entry name" value="Alanine_dh"/>
    <property type="match status" value="1"/>
</dbReference>
<accession>A0ABX2SZR4</accession>
<comment type="caution">
    <text evidence="9">The sequence shown here is derived from an EMBL/GenBank/DDBJ whole genome shotgun (WGS) entry which is preliminary data.</text>
</comment>
<dbReference type="SMART" id="SM01003">
    <property type="entry name" value="AlaDh_PNT_N"/>
    <property type="match status" value="1"/>
</dbReference>
<dbReference type="Pfam" id="PF01262">
    <property type="entry name" value="AlaDh_PNT_C"/>
    <property type="match status" value="1"/>
</dbReference>
<evidence type="ECO:0000256" key="1">
    <source>
        <dbReference type="ARBA" id="ARBA00005206"/>
    </source>
</evidence>
<dbReference type="Proteomes" id="UP000531840">
    <property type="component" value="Unassembled WGS sequence"/>
</dbReference>
<evidence type="ECO:0000256" key="6">
    <source>
        <dbReference type="PIRNR" id="PIRNR000183"/>
    </source>
</evidence>
<dbReference type="PROSITE" id="PS00837">
    <property type="entry name" value="ALADH_PNT_2"/>
    <property type="match status" value="1"/>
</dbReference>
<dbReference type="InterPro" id="IPR007698">
    <property type="entry name" value="AlaDH/PNT_NAD(H)-bd"/>
</dbReference>
<evidence type="ECO:0000256" key="2">
    <source>
        <dbReference type="ARBA" id="ARBA00005689"/>
    </source>
</evidence>
<dbReference type="EC" id="1.4.1.1" evidence="3 6"/>
<dbReference type="PANTHER" id="PTHR42795">
    <property type="entry name" value="ALANINE DEHYDROGENASE"/>
    <property type="match status" value="1"/>
</dbReference>
<keyword evidence="5 6" id="KW-0520">NAD</keyword>
<dbReference type="InterPro" id="IPR036291">
    <property type="entry name" value="NAD(P)-bd_dom_sf"/>
</dbReference>
<comment type="catalytic activity">
    <reaction evidence="6">
        <text>L-alanine + NAD(+) + H2O = pyruvate + NH4(+) + NADH + H(+)</text>
        <dbReference type="Rhea" id="RHEA:18405"/>
        <dbReference type="ChEBI" id="CHEBI:15361"/>
        <dbReference type="ChEBI" id="CHEBI:15377"/>
        <dbReference type="ChEBI" id="CHEBI:15378"/>
        <dbReference type="ChEBI" id="CHEBI:28938"/>
        <dbReference type="ChEBI" id="CHEBI:57540"/>
        <dbReference type="ChEBI" id="CHEBI:57945"/>
        <dbReference type="ChEBI" id="CHEBI:57972"/>
        <dbReference type="EC" id="1.4.1.1"/>
    </reaction>
</comment>
<dbReference type="PANTHER" id="PTHR42795:SF1">
    <property type="entry name" value="ALANINE DEHYDROGENASE"/>
    <property type="match status" value="1"/>
</dbReference>
<evidence type="ECO:0000256" key="5">
    <source>
        <dbReference type="ARBA" id="ARBA00023027"/>
    </source>
</evidence>
<keyword evidence="4 6" id="KW-0560">Oxidoreductase</keyword>
<evidence type="ECO:0000259" key="7">
    <source>
        <dbReference type="SMART" id="SM01002"/>
    </source>
</evidence>
<evidence type="ECO:0000313" key="9">
    <source>
        <dbReference type="EMBL" id="NYS47587.1"/>
    </source>
</evidence>
<name>A0ABX2SZR4_9BACL</name>
<comment type="pathway">
    <text evidence="1">Amino-acid degradation; L-alanine degradation via dehydrogenase pathway; NH(3) and pyruvate from L-alanine: step 1/1.</text>
</comment>
<dbReference type="InterPro" id="IPR008143">
    <property type="entry name" value="Ala_DH/PNT_CS2"/>
</dbReference>
<dbReference type="EMBL" id="JACBYF010000009">
    <property type="protein sequence ID" value="NYS47587.1"/>
    <property type="molecule type" value="Genomic_DNA"/>
</dbReference>
<dbReference type="GO" id="GO:0000286">
    <property type="term" value="F:alanine dehydrogenase activity"/>
    <property type="evidence" value="ECO:0007669"/>
    <property type="project" value="UniProtKB-EC"/>
</dbReference>